<evidence type="ECO:0000313" key="5">
    <source>
        <dbReference type="Proteomes" id="UP001612741"/>
    </source>
</evidence>
<dbReference type="InterPro" id="IPR015422">
    <property type="entry name" value="PyrdxlP-dep_Trfase_small"/>
</dbReference>
<dbReference type="GO" id="GO:0042286">
    <property type="term" value="F:glutamate-1-semialdehyde 2,1-aminomutase activity"/>
    <property type="evidence" value="ECO:0007669"/>
    <property type="project" value="UniProtKB-EC"/>
</dbReference>
<reference evidence="4 5" key="1">
    <citation type="submission" date="2024-10" db="EMBL/GenBank/DDBJ databases">
        <title>The Natural Products Discovery Center: Release of the First 8490 Sequenced Strains for Exploring Actinobacteria Biosynthetic Diversity.</title>
        <authorList>
            <person name="Kalkreuter E."/>
            <person name="Kautsar S.A."/>
            <person name="Yang D."/>
            <person name="Bader C.D."/>
            <person name="Teijaro C.N."/>
            <person name="Fluegel L."/>
            <person name="Davis C.M."/>
            <person name="Simpson J.R."/>
            <person name="Lauterbach L."/>
            <person name="Steele A.D."/>
            <person name="Gui C."/>
            <person name="Meng S."/>
            <person name="Li G."/>
            <person name="Viehrig K."/>
            <person name="Ye F."/>
            <person name="Su P."/>
            <person name="Kiefer A.F."/>
            <person name="Nichols A."/>
            <person name="Cepeda A.J."/>
            <person name="Yan W."/>
            <person name="Fan B."/>
            <person name="Jiang Y."/>
            <person name="Adhikari A."/>
            <person name="Zheng C.-J."/>
            <person name="Schuster L."/>
            <person name="Cowan T.M."/>
            <person name="Smanski M.J."/>
            <person name="Chevrette M.G."/>
            <person name="De Carvalho L.P.S."/>
            <person name="Shen B."/>
        </authorList>
    </citation>
    <scope>NUCLEOTIDE SEQUENCE [LARGE SCALE GENOMIC DNA]</scope>
    <source>
        <strain evidence="4 5">NPDC050545</strain>
    </source>
</reference>
<keyword evidence="2 3" id="KW-0663">Pyridoxal phosphate</keyword>
<accession>A0ABW7Z1U2</accession>
<comment type="caution">
    <text evidence="4">The sequence shown here is derived from an EMBL/GenBank/DDBJ whole genome shotgun (WGS) entry which is preliminary data.</text>
</comment>
<dbReference type="SUPFAM" id="SSF53383">
    <property type="entry name" value="PLP-dependent transferases"/>
    <property type="match status" value="1"/>
</dbReference>
<dbReference type="InterPro" id="IPR005814">
    <property type="entry name" value="Aminotrans_3"/>
</dbReference>
<dbReference type="Pfam" id="PF00202">
    <property type="entry name" value="Aminotran_3"/>
    <property type="match status" value="1"/>
</dbReference>
<keyword evidence="4" id="KW-0413">Isomerase</keyword>
<dbReference type="Gene3D" id="3.90.1150.10">
    <property type="entry name" value="Aspartate Aminotransferase, domain 1"/>
    <property type="match status" value="1"/>
</dbReference>
<evidence type="ECO:0000256" key="3">
    <source>
        <dbReference type="RuleBase" id="RU003560"/>
    </source>
</evidence>
<comment type="cofactor">
    <cofactor evidence="1">
        <name>pyridoxal 5'-phosphate</name>
        <dbReference type="ChEBI" id="CHEBI:597326"/>
    </cofactor>
</comment>
<sequence>MWDQEPVTGFLQSTLLQNKLHDLVPGGAHTYARGADQYPEGMAPVLVRGEGARVWDADGNRFVEYGMGLRSVTLGHAYQPVLDAVRAVLDHGLSFTRPTELELRAAEDFLAPLPGADMVKFAKNGSDVTTAALRLARAHTGRDLVAICEQPFFSTDDWFVGALDMNAGIPETTKQQTLRFPYNDLGALGRLFDEHPGQIACVIMEAGTAMAEPAPGYLEGVRALCTDRGAVLVFDEMITGFRWSYPGAQELYGVRPDLSCWGKGIGNGFPVSALTGRRELMELGGLRTDRPRVFLLSSTHGAESVSLAALRAVIRAYAEGDPVAVMEERGRALADGVNEAARDLGVAPHVEVVGRPSCLIFTTKDPDGRPSQAFRTLFLQELLRRGVLCQSFVVSAAHTPEDIELTVEAARAALIVYGKALEDGVDRFLTGAPVAPALRSHAAPRRLG</sequence>
<dbReference type="PANTHER" id="PTHR43713:SF3">
    <property type="entry name" value="GLUTAMATE-1-SEMIALDEHYDE 2,1-AMINOMUTASE 1, CHLOROPLASTIC-RELATED"/>
    <property type="match status" value="1"/>
</dbReference>
<dbReference type="InterPro" id="IPR015424">
    <property type="entry name" value="PyrdxlP-dep_Trfase"/>
</dbReference>
<gene>
    <name evidence="4" type="ORF">ACIBG2_32575</name>
</gene>
<dbReference type="EC" id="5.4.3.8" evidence="4"/>
<comment type="similarity">
    <text evidence="3">Belongs to the class-III pyridoxal-phosphate-dependent aminotransferase family.</text>
</comment>
<dbReference type="NCBIfam" id="NF004856">
    <property type="entry name" value="PRK06209.1"/>
    <property type="match status" value="1"/>
</dbReference>
<keyword evidence="5" id="KW-1185">Reference proteome</keyword>
<proteinExistence type="inferred from homology"/>
<dbReference type="InterPro" id="IPR015421">
    <property type="entry name" value="PyrdxlP-dep_Trfase_major"/>
</dbReference>
<evidence type="ECO:0000256" key="1">
    <source>
        <dbReference type="ARBA" id="ARBA00001933"/>
    </source>
</evidence>
<dbReference type="Gene3D" id="3.40.640.10">
    <property type="entry name" value="Type I PLP-dependent aspartate aminotransferase-like (Major domain)"/>
    <property type="match status" value="1"/>
</dbReference>
<dbReference type="PANTHER" id="PTHR43713">
    <property type="entry name" value="GLUTAMATE-1-SEMIALDEHYDE 2,1-AMINOMUTASE"/>
    <property type="match status" value="1"/>
</dbReference>
<dbReference type="EMBL" id="JBITGY010000009">
    <property type="protein sequence ID" value="MFI6502152.1"/>
    <property type="molecule type" value="Genomic_DNA"/>
</dbReference>
<dbReference type="Proteomes" id="UP001612741">
    <property type="component" value="Unassembled WGS sequence"/>
</dbReference>
<evidence type="ECO:0000256" key="2">
    <source>
        <dbReference type="ARBA" id="ARBA00022898"/>
    </source>
</evidence>
<name>A0ABW7Z1U2_9ACTN</name>
<dbReference type="RefSeq" id="WP_397087216.1">
    <property type="nucleotide sequence ID" value="NZ_JBITGY010000009.1"/>
</dbReference>
<protein>
    <submittedName>
        <fullName evidence="4">Glutamate-1-semialdehyde 2,1-aminomutase</fullName>
        <ecNumber evidence="4">5.4.3.8</ecNumber>
    </submittedName>
</protein>
<organism evidence="4 5">
    <name type="scientific">Nonomuraea typhae</name>
    <dbReference type="NCBI Taxonomy" id="2603600"/>
    <lineage>
        <taxon>Bacteria</taxon>
        <taxon>Bacillati</taxon>
        <taxon>Actinomycetota</taxon>
        <taxon>Actinomycetes</taxon>
        <taxon>Streptosporangiales</taxon>
        <taxon>Streptosporangiaceae</taxon>
        <taxon>Nonomuraea</taxon>
    </lineage>
</organism>
<evidence type="ECO:0000313" key="4">
    <source>
        <dbReference type="EMBL" id="MFI6502152.1"/>
    </source>
</evidence>